<keyword evidence="1" id="KW-0732">Signal</keyword>
<dbReference type="Gene3D" id="1.50.10.10">
    <property type="match status" value="1"/>
</dbReference>
<dbReference type="InterPro" id="IPR035398">
    <property type="entry name" value="Bac_rhamnosid_C"/>
</dbReference>
<protein>
    <submittedName>
        <fullName evidence="4">Alpha-L-rhamnosidase C-terminal domain-containing protein</fullName>
    </submittedName>
</protein>
<evidence type="ECO:0000313" key="4">
    <source>
        <dbReference type="EMBL" id="MFD2967230.1"/>
    </source>
</evidence>
<dbReference type="PANTHER" id="PTHR34987:SF6">
    <property type="entry name" value="ALPHA-L-RHAMNOSIDASE SIX-HAIRPIN GLYCOSIDASE DOMAIN-CONTAINING PROTEIN"/>
    <property type="match status" value="1"/>
</dbReference>
<dbReference type="SUPFAM" id="SSF48208">
    <property type="entry name" value="Six-hairpin glycosidases"/>
    <property type="match status" value="1"/>
</dbReference>
<feature type="domain" description="Alpha-L-rhamnosidase six-hairpin glycosidase" evidence="2">
    <location>
        <begin position="191"/>
        <end position="380"/>
    </location>
</feature>
<sequence>MSCRFFLLISFFALSSYSLFAQRKLSDGKELISPLTREYVYPVRVVWSDGDVQHVDRLLQQGNGQANLTNEGMVRMRNTAGKTSSLLLDFGKELHGAVEFVTGMWAGGNVPRNIRVRFGESVSEAMSTLAEHGATNDHAIRDFTMQLPWLGKNQTGESGFRFVRIDLLDAEAELQLREVRTIFTYRDIPYLGSFNSSDERLNEIWEVGAYTVHLNMQAYLWDGIKRDRLVWVGDLHPEVATINAVFGFNEVVPKSLDLARDATPLPGWMCGISTYSMWWIVLQHDWYMHHGDRDYLNEQHSYLRALVNQIVGKVKHGKEAMDGNRFLDWPSSEDSIAVHAGLQAMTIYSLEKAALLSAVLGDKETQKRCEQTVKEMRNYVPAHHDSKQVAALFAETNIMDPDAAYELLAKGGAKHFSTFYGYYMLQAMAKAGRYEEAMEIIRVYWGGMLDLGATSFWEDFNIDWLPNAGRIDELPSAGKVDVHATFGDYCYVGHRHSFCHGWASGPTAWLAEHVLGIKVVEAGSKVYRVKPNLGNLSFAEGSYPTPYGVIYVKHSKDKNGKTKSEIKAPAEVRIIRD</sequence>
<dbReference type="Pfam" id="PF17389">
    <property type="entry name" value="Bac_rhamnosid6H"/>
    <property type="match status" value="1"/>
</dbReference>
<feature type="domain" description="Alpha-L-rhamnosidase C-terminal" evidence="3">
    <location>
        <begin position="516"/>
        <end position="573"/>
    </location>
</feature>
<accession>A0ABW6BCE7</accession>
<evidence type="ECO:0000313" key="5">
    <source>
        <dbReference type="Proteomes" id="UP001597525"/>
    </source>
</evidence>
<reference evidence="5" key="1">
    <citation type="journal article" date="2019" name="Int. J. Syst. Evol. Microbiol.">
        <title>The Global Catalogue of Microorganisms (GCM) 10K type strain sequencing project: providing services to taxonomists for standard genome sequencing and annotation.</title>
        <authorList>
            <consortium name="The Broad Institute Genomics Platform"/>
            <consortium name="The Broad Institute Genome Sequencing Center for Infectious Disease"/>
            <person name="Wu L."/>
            <person name="Ma J."/>
        </authorList>
    </citation>
    <scope>NUCLEOTIDE SEQUENCE [LARGE SCALE GENOMIC DNA]</scope>
    <source>
        <strain evidence="5">KCTC 22814</strain>
    </source>
</reference>
<dbReference type="InterPro" id="IPR035396">
    <property type="entry name" value="Bac_rhamnosid6H"/>
</dbReference>
<proteinExistence type="predicted"/>
<dbReference type="PANTHER" id="PTHR34987">
    <property type="entry name" value="C, PUTATIVE (AFU_ORTHOLOGUE AFUA_3G02880)-RELATED"/>
    <property type="match status" value="1"/>
</dbReference>
<evidence type="ECO:0000259" key="3">
    <source>
        <dbReference type="Pfam" id="PF17390"/>
    </source>
</evidence>
<feature type="signal peptide" evidence="1">
    <location>
        <begin position="1"/>
        <end position="21"/>
    </location>
</feature>
<organism evidence="4 5">
    <name type="scientific">Sphingobacterium bambusae</name>
    <dbReference type="NCBI Taxonomy" id="662858"/>
    <lineage>
        <taxon>Bacteria</taxon>
        <taxon>Pseudomonadati</taxon>
        <taxon>Bacteroidota</taxon>
        <taxon>Sphingobacteriia</taxon>
        <taxon>Sphingobacteriales</taxon>
        <taxon>Sphingobacteriaceae</taxon>
        <taxon>Sphingobacterium</taxon>
    </lineage>
</organism>
<dbReference type="InterPro" id="IPR008928">
    <property type="entry name" value="6-hairpin_glycosidase_sf"/>
</dbReference>
<comment type="caution">
    <text evidence="4">The sequence shown here is derived from an EMBL/GenBank/DDBJ whole genome shotgun (WGS) entry which is preliminary data.</text>
</comment>
<dbReference type="InterPro" id="IPR012341">
    <property type="entry name" value="6hp_glycosidase-like_sf"/>
</dbReference>
<gene>
    <name evidence="4" type="ORF">ACFS7Y_07520</name>
</gene>
<name>A0ABW6BCE7_9SPHI</name>
<dbReference type="Pfam" id="PF17390">
    <property type="entry name" value="Bac_rhamnosid_C"/>
    <property type="match status" value="1"/>
</dbReference>
<keyword evidence="5" id="KW-1185">Reference proteome</keyword>
<evidence type="ECO:0000259" key="2">
    <source>
        <dbReference type="Pfam" id="PF17389"/>
    </source>
</evidence>
<dbReference type="EMBL" id="JBHUPB010000005">
    <property type="protein sequence ID" value="MFD2967230.1"/>
    <property type="molecule type" value="Genomic_DNA"/>
</dbReference>
<dbReference type="Gene3D" id="2.60.420.10">
    <property type="entry name" value="Maltose phosphorylase, domain 3"/>
    <property type="match status" value="1"/>
</dbReference>
<dbReference type="RefSeq" id="WP_320185081.1">
    <property type="nucleotide sequence ID" value="NZ_CP138332.1"/>
</dbReference>
<evidence type="ECO:0000256" key="1">
    <source>
        <dbReference type="SAM" id="SignalP"/>
    </source>
</evidence>
<feature type="chain" id="PRO_5045537423" evidence="1">
    <location>
        <begin position="22"/>
        <end position="577"/>
    </location>
</feature>
<dbReference type="Proteomes" id="UP001597525">
    <property type="component" value="Unassembled WGS sequence"/>
</dbReference>